<evidence type="ECO:0000256" key="1">
    <source>
        <dbReference type="SAM" id="SignalP"/>
    </source>
</evidence>
<dbReference type="Pfam" id="PF25848">
    <property type="entry name" value="Rodlin"/>
    <property type="match status" value="1"/>
</dbReference>
<keyword evidence="1" id="KW-0732">Signal</keyword>
<sequence>MIKKVFATAAVAASVVGAAGVAATPAMAIGNDGHTNVNGNGAKQVYGNTTTGGYMSPNMSLVNGTANKLCAAVLTNKLNVGSVVGILVPVTVQDVLTSSNAQNCAENSNQIDGDDPLSHVLERIEVLSRNGVANAG</sequence>
<gene>
    <name evidence="2" type="ORF">GL263_23550</name>
</gene>
<evidence type="ECO:0000313" key="3">
    <source>
        <dbReference type="Proteomes" id="UP000766698"/>
    </source>
</evidence>
<comment type="caution">
    <text evidence="2">The sequence shown here is derived from an EMBL/GenBank/DDBJ whole genome shotgun (WGS) entry which is preliminary data.</text>
</comment>
<dbReference type="Proteomes" id="UP000766698">
    <property type="component" value="Unassembled WGS sequence"/>
</dbReference>
<dbReference type="RefSeq" id="WP_182857756.1">
    <property type="nucleotide sequence ID" value="NZ_WMLF01000512.1"/>
</dbReference>
<proteinExistence type="predicted"/>
<dbReference type="EMBL" id="WMLF01000512">
    <property type="protein sequence ID" value="MBB1246503.1"/>
    <property type="molecule type" value="Genomic_DNA"/>
</dbReference>
<dbReference type="NCBIfam" id="NF041022">
    <property type="entry name" value="rodlin_AB"/>
    <property type="match status" value="1"/>
</dbReference>
<name>A0ABR6EMN2_9ACTN</name>
<reference evidence="3" key="1">
    <citation type="journal article" date="2020" name="Syst. Appl. Microbiol.">
        <title>Streptomyces alkaliterrae sp. nov., isolated from an alkaline soil, and emended descriptions of Streptomyces alkaliphilus, Streptomyces calidiresistens and Streptomyces durbertensis.</title>
        <authorList>
            <person name="Swiecimska M."/>
            <person name="Golinska P."/>
            <person name="Nouioui I."/>
            <person name="Wypij M."/>
            <person name="Rai M."/>
            <person name="Sangal V."/>
            <person name="Goodfellow M."/>
        </authorList>
    </citation>
    <scope>NUCLEOTIDE SEQUENCE [LARGE SCALE GENOMIC DNA]</scope>
    <source>
        <strain evidence="3">DSM 104538</strain>
    </source>
</reference>
<feature type="chain" id="PRO_5047055073" evidence="1">
    <location>
        <begin position="29"/>
        <end position="136"/>
    </location>
</feature>
<feature type="signal peptide" evidence="1">
    <location>
        <begin position="1"/>
        <end position="28"/>
    </location>
</feature>
<organism evidence="2 3">
    <name type="scientific">Streptomyces durbertensis</name>
    <dbReference type="NCBI Taxonomy" id="2448886"/>
    <lineage>
        <taxon>Bacteria</taxon>
        <taxon>Bacillati</taxon>
        <taxon>Actinomycetota</taxon>
        <taxon>Actinomycetes</taxon>
        <taxon>Kitasatosporales</taxon>
        <taxon>Streptomycetaceae</taxon>
        <taxon>Streptomyces</taxon>
    </lineage>
</organism>
<dbReference type="InterPro" id="IPR047736">
    <property type="entry name" value="RdlA/B-like"/>
</dbReference>
<evidence type="ECO:0000313" key="2">
    <source>
        <dbReference type="EMBL" id="MBB1246503.1"/>
    </source>
</evidence>
<keyword evidence="3" id="KW-1185">Reference proteome</keyword>
<accession>A0ABR6EMN2</accession>
<protein>
    <submittedName>
        <fullName evidence="2">RdlA protein</fullName>
    </submittedName>
</protein>